<protein>
    <submittedName>
        <fullName evidence="1">Uncharacterized protein</fullName>
    </submittedName>
</protein>
<accession>B3PGG5</accession>
<keyword evidence="2" id="KW-1185">Reference proteome</keyword>
<dbReference type="AlphaFoldDB" id="B3PGG5"/>
<dbReference type="Proteomes" id="UP000001036">
    <property type="component" value="Chromosome"/>
</dbReference>
<dbReference type="KEGG" id="cja:CJA_0220"/>
<gene>
    <name evidence="1" type="ordered locus">CJA_0220</name>
</gene>
<proteinExistence type="predicted"/>
<sequence>MIFALAQAPLLVWFGATQVMLHDGGEYWLQVCER</sequence>
<evidence type="ECO:0000313" key="1">
    <source>
        <dbReference type="EMBL" id="ACE83811.1"/>
    </source>
</evidence>
<organism evidence="1 2">
    <name type="scientific">Cellvibrio japonicus (strain Ueda107)</name>
    <name type="common">Pseudomonas fluorescens subsp. cellulosa</name>
    <dbReference type="NCBI Taxonomy" id="498211"/>
    <lineage>
        <taxon>Bacteria</taxon>
        <taxon>Pseudomonadati</taxon>
        <taxon>Pseudomonadota</taxon>
        <taxon>Gammaproteobacteria</taxon>
        <taxon>Cellvibrionales</taxon>
        <taxon>Cellvibrionaceae</taxon>
        <taxon>Cellvibrio</taxon>
    </lineage>
</organism>
<dbReference type="EMBL" id="CP000934">
    <property type="protein sequence ID" value="ACE83811.1"/>
    <property type="molecule type" value="Genomic_DNA"/>
</dbReference>
<reference evidence="1 2" key="1">
    <citation type="journal article" date="2008" name="J. Bacteriol.">
        <title>Insights into plant cell wall degradation from the genome sequence of the soil bacterium Cellvibrio japonicus.</title>
        <authorList>
            <person name="Deboy R.T."/>
            <person name="Mongodin E.F."/>
            <person name="Fouts D.E."/>
            <person name="Tailford L.E."/>
            <person name="Khouri H."/>
            <person name="Emerson J.B."/>
            <person name="Mohamoud Y."/>
            <person name="Watkins K."/>
            <person name="Henrissat B."/>
            <person name="Gilbert H.J."/>
            <person name="Nelson K.E."/>
        </authorList>
    </citation>
    <scope>NUCLEOTIDE SEQUENCE [LARGE SCALE GENOMIC DNA]</scope>
    <source>
        <strain evidence="1 2">Ueda107</strain>
    </source>
</reference>
<name>B3PGG5_CELJU</name>
<dbReference type="HOGENOM" id="CLU_3372797_0_0_6"/>
<evidence type="ECO:0000313" key="2">
    <source>
        <dbReference type="Proteomes" id="UP000001036"/>
    </source>
</evidence>